<dbReference type="SUPFAM" id="SSF54897">
    <property type="entry name" value="Protease propeptides/inhibitors"/>
    <property type="match status" value="1"/>
</dbReference>
<keyword evidence="8" id="KW-0732">Signal</keyword>
<dbReference type="EMBL" id="BAAAQN010000002">
    <property type="protein sequence ID" value="GAA2012696.1"/>
    <property type="molecule type" value="Genomic_DNA"/>
</dbReference>
<keyword evidence="4" id="KW-0378">Hydrolase</keyword>
<feature type="chain" id="PRO_5045392744" evidence="8">
    <location>
        <begin position="37"/>
        <end position="597"/>
    </location>
</feature>
<dbReference type="InterPro" id="IPR030400">
    <property type="entry name" value="Sedolisin_dom"/>
</dbReference>
<feature type="signal peptide" evidence="8">
    <location>
        <begin position="1"/>
        <end position="36"/>
    </location>
</feature>
<comment type="caution">
    <text evidence="10">The sequence shown here is derived from an EMBL/GenBank/DDBJ whole genome shotgun (WGS) entry which is preliminary data.</text>
</comment>
<evidence type="ECO:0000256" key="3">
    <source>
        <dbReference type="ARBA" id="ARBA00022723"/>
    </source>
</evidence>
<dbReference type="Proteomes" id="UP001500751">
    <property type="component" value="Unassembled WGS sequence"/>
</dbReference>
<dbReference type="InterPro" id="IPR015366">
    <property type="entry name" value="S53_propep"/>
</dbReference>
<keyword evidence="11" id="KW-1185">Reference proteome</keyword>
<accession>A0ABP5F1T1</accession>
<dbReference type="Gene3D" id="3.40.50.200">
    <property type="entry name" value="Peptidase S8/S53 domain"/>
    <property type="match status" value="1"/>
</dbReference>
<evidence type="ECO:0000256" key="1">
    <source>
        <dbReference type="ARBA" id="ARBA00001913"/>
    </source>
</evidence>
<keyword evidence="5" id="KW-0720">Serine protease</keyword>
<evidence type="ECO:0000256" key="8">
    <source>
        <dbReference type="SAM" id="SignalP"/>
    </source>
</evidence>
<reference evidence="11" key="1">
    <citation type="journal article" date="2019" name="Int. J. Syst. Evol. Microbiol.">
        <title>The Global Catalogue of Microorganisms (GCM) 10K type strain sequencing project: providing services to taxonomists for standard genome sequencing and annotation.</title>
        <authorList>
            <consortium name="The Broad Institute Genomics Platform"/>
            <consortium name="The Broad Institute Genome Sequencing Center for Infectious Disease"/>
            <person name="Wu L."/>
            <person name="Ma J."/>
        </authorList>
    </citation>
    <scope>NUCLEOTIDE SEQUENCE [LARGE SCALE GENOMIC DNA]</scope>
    <source>
        <strain evidence="11">JCM 16014</strain>
    </source>
</reference>
<keyword evidence="7" id="KW-0865">Zymogen</keyword>
<sequence length="597" mass="60347">MDTDNTSKVAKAARCAAAVVLAAGGAAVGASGDAQAADTQVQVWLTPDLAGATAFADAAATPGGVGFHRYLSPKAYTERFGASVARAKAVADWLTQSGLGQVRVSSGRDYVSASGAVSKLTVPASLAADVLGVTGLGGGSAATTAPVSSPGCSKFWAEHVQSFQLAYQGLGKGSLPVCGYSADQIRAAYGASSANTGKGVTVALTEGAAPAAMFTTLTEYAKNNHLPAPRREQFRQVQAGADCGAGADADGAHVVHTAHTAHAAQGVAVDDEAQMDSEALYAMAPDADQLMVVGGGCDEDQALLNAALSVLIGDGDRPGASIVSNSWQIPLGFEPASIIHAIDLRAAAEGVGMYFVSGDTPGLTMTGSDPYATVVGGTTLGIGARNDRVFETGWSTDYASLADNTWTSQGISGGGGGVSLEYGQPAYQRGVVPTPMAQVRVGGRTVANRAVPDLAAAADPDTGFLVGYIQTGDDTHPGPYQSQPNAGTSLACPLIAGLIADAEQGQASPYGFINPLLYRLAGTASLHDMLPLNTSAPQQNRAAYLPPADGSGPGLDVFGAQDPHQTQQVLAKGYDTMTGLGTPNGDAFISGLRQASR</sequence>
<dbReference type="SMART" id="SM00944">
    <property type="entry name" value="Pro-kuma_activ"/>
    <property type="match status" value="1"/>
</dbReference>
<organism evidence="10 11">
    <name type="scientific">Catenulispora yoronensis</name>
    <dbReference type="NCBI Taxonomy" id="450799"/>
    <lineage>
        <taxon>Bacteria</taxon>
        <taxon>Bacillati</taxon>
        <taxon>Actinomycetota</taxon>
        <taxon>Actinomycetes</taxon>
        <taxon>Catenulisporales</taxon>
        <taxon>Catenulisporaceae</taxon>
        <taxon>Catenulispora</taxon>
    </lineage>
</organism>
<feature type="domain" description="Peptidase S53" evidence="9">
    <location>
        <begin position="179"/>
        <end position="595"/>
    </location>
</feature>
<keyword evidence="3" id="KW-0479">Metal-binding</keyword>
<dbReference type="PROSITE" id="PS51695">
    <property type="entry name" value="SEDOLISIN"/>
    <property type="match status" value="1"/>
</dbReference>
<evidence type="ECO:0000313" key="10">
    <source>
        <dbReference type="EMBL" id="GAA2012696.1"/>
    </source>
</evidence>
<dbReference type="SUPFAM" id="SSF52743">
    <property type="entry name" value="Subtilisin-like"/>
    <property type="match status" value="1"/>
</dbReference>
<keyword evidence="6" id="KW-0106">Calcium</keyword>
<dbReference type="PROSITE" id="PS00138">
    <property type="entry name" value="SUBTILASE_SER"/>
    <property type="match status" value="1"/>
</dbReference>
<protein>
    <submittedName>
        <fullName evidence="10">S53 family peptidase</fullName>
    </submittedName>
</protein>
<evidence type="ECO:0000256" key="4">
    <source>
        <dbReference type="ARBA" id="ARBA00022801"/>
    </source>
</evidence>
<proteinExistence type="predicted"/>
<dbReference type="InterPro" id="IPR023828">
    <property type="entry name" value="Peptidase_S8_Ser-AS"/>
</dbReference>
<evidence type="ECO:0000313" key="11">
    <source>
        <dbReference type="Proteomes" id="UP001500751"/>
    </source>
</evidence>
<comment type="cofactor">
    <cofactor evidence="1">
        <name>Ca(2+)</name>
        <dbReference type="ChEBI" id="CHEBI:29108"/>
    </cofactor>
</comment>
<name>A0ABP5F1T1_9ACTN</name>
<dbReference type="Pfam" id="PF09286">
    <property type="entry name" value="Pro-kuma_activ"/>
    <property type="match status" value="1"/>
</dbReference>
<keyword evidence="2" id="KW-0645">Protease</keyword>
<dbReference type="InterPro" id="IPR050819">
    <property type="entry name" value="Tripeptidyl-peptidase_I"/>
</dbReference>
<evidence type="ECO:0000256" key="6">
    <source>
        <dbReference type="ARBA" id="ARBA00022837"/>
    </source>
</evidence>
<evidence type="ECO:0000259" key="9">
    <source>
        <dbReference type="PROSITE" id="PS51695"/>
    </source>
</evidence>
<evidence type="ECO:0000256" key="7">
    <source>
        <dbReference type="ARBA" id="ARBA00023145"/>
    </source>
</evidence>
<evidence type="ECO:0000256" key="2">
    <source>
        <dbReference type="ARBA" id="ARBA00022670"/>
    </source>
</evidence>
<dbReference type="PANTHER" id="PTHR14218">
    <property type="entry name" value="PROTEASE S8 TRIPEPTIDYL PEPTIDASE I CLN2"/>
    <property type="match status" value="1"/>
</dbReference>
<dbReference type="PANTHER" id="PTHR14218:SF15">
    <property type="entry name" value="TRIPEPTIDYL-PEPTIDASE 1"/>
    <property type="match status" value="1"/>
</dbReference>
<gene>
    <name evidence="10" type="ORF">GCM10009839_03980</name>
</gene>
<dbReference type="RefSeq" id="WP_344663711.1">
    <property type="nucleotide sequence ID" value="NZ_BAAAQN010000002.1"/>
</dbReference>
<evidence type="ECO:0000256" key="5">
    <source>
        <dbReference type="ARBA" id="ARBA00022825"/>
    </source>
</evidence>
<dbReference type="InterPro" id="IPR036852">
    <property type="entry name" value="Peptidase_S8/S53_dom_sf"/>
</dbReference>